<comment type="caution">
    <text evidence="3">The sequence shown here is derived from an EMBL/GenBank/DDBJ whole genome shotgun (WGS) entry which is preliminary data.</text>
</comment>
<dbReference type="Proteomes" id="UP000217199">
    <property type="component" value="Unassembled WGS sequence"/>
</dbReference>
<dbReference type="Gene3D" id="3.40.50.300">
    <property type="entry name" value="P-loop containing nucleotide triphosphate hydrolases"/>
    <property type="match status" value="1"/>
</dbReference>
<evidence type="ECO:0000313" key="4">
    <source>
        <dbReference type="Proteomes" id="UP000217199"/>
    </source>
</evidence>
<feature type="domain" description="Nephrocystin 3-like N-terminal" evidence="2">
    <location>
        <begin position="5"/>
        <end position="127"/>
    </location>
</feature>
<keyword evidence="1" id="KW-0677">Repeat</keyword>
<gene>
    <name evidence="3" type="ORF">PNOK_0006900</name>
</gene>
<dbReference type="AlphaFoldDB" id="A0A286UU25"/>
<evidence type="ECO:0000313" key="3">
    <source>
        <dbReference type="EMBL" id="PAV23002.1"/>
    </source>
</evidence>
<sequence length="143" mass="16292">MTVAGEYQRRHQPGCHMFFLRERSHPRSVLQTVAYSLAVFSQTIAESLIDKLKDSCDLGPYNLKTKFDILLREPLYTAAIKVREPILVVLDALDECGTPEARRGLIDVLQDRLPTLPPNFRFLITSRPEKDIFTFTSLPSSKV</sequence>
<organism evidence="3 4">
    <name type="scientific">Pyrrhoderma noxium</name>
    <dbReference type="NCBI Taxonomy" id="2282107"/>
    <lineage>
        <taxon>Eukaryota</taxon>
        <taxon>Fungi</taxon>
        <taxon>Dikarya</taxon>
        <taxon>Basidiomycota</taxon>
        <taxon>Agaricomycotina</taxon>
        <taxon>Agaricomycetes</taxon>
        <taxon>Hymenochaetales</taxon>
        <taxon>Hymenochaetaceae</taxon>
        <taxon>Pyrrhoderma</taxon>
    </lineage>
</organism>
<dbReference type="EMBL" id="NBII01000001">
    <property type="protein sequence ID" value="PAV23002.1"/>
    <property type="molecule type" value="Genomic_DNA"/>
</dbReference>
<keyword evidence="4" id="KW-1185">Reference proteome</keyword>
<evidence type="ECO:0000259" key="2">
    <source>
        <dbReference type="Pfam" id="PF24883"/>
    </source>
</evidence>
<dbReference type="InterPro" id="IPR027417">
    <property type="entry name" value="P-loop_NTPase"/>
</dbReference>
<dbReference type="InterPro" id="IPR056884">
    <property type="entry name" value="NPHP3-like_N"/>
</dbReference>
<evidence type="ECO:0000256" key="1">
    <source>
        <dbReference type="ARBA" id="ARBA00022737"/>
    </source>
</evidence>
<name>A0A286UU25_9AGAM</name>
<reference evidence="3 4" key="1">
    <citation type="journal article" date="2017" name="Mol. Ecol.">
        <title>Comparative and population genomic landscape of Phellinus noxius: A hypervariable fungus causing root rot in trees.</title>
        <authorList>
            <person name="Chung C.L."/>
            <person name="Lee T.J."/>
            <person name="Akiba M."/>
            <person name="Lee H.H."/>
            <person name="Kuo T.H."/>
            <person name="Liu D."/>
            <person name="Ke H.M."/>
            <person name="Yokoi T."/>
            <person name="Roa M.B."/>
            <person name="Lu M.J."/>
            <person name="Chang Y.Y."/>
            <person name="Ann P.J."/>
            <person name="Tsai J.N."/>
            <person name="Chen C.Y."/>
            <person name="Tzean S.S."/>
            <person name="Ota Y."/>
            <person name="Hattori T."/>
            <person name="Sahashi N."/>
            <person name="Liou R.F."/>
            <person name="Kikuchi T."/>
            <person name="Tsai I.J."/>
        </authorList>
    </citation>
    <scope>NUCLEOTIDE SEQUENCE [LARGE SCALE GENOMIC DNA]</scope>
    <source>
        <strain evidence="3 4">FFPRI411160</strain>
    </source>
</reference>
<protein>
    <submittedName>
        <fullName evidence="3">WD40 domain containing protein</fullName>
    </submittedName>
</protein>
<dbReference type="Pfam" id="PF24883">
    <property type="entry name" value="NPHP3_N"/>
    <property type="match status" value="1"/>
</dbReference>
<dbReference type="OrthoDB" id="5967843at2759"/>
<dbReference type="STRING" id="2282107.A0A286UU25"/>
<proteinExistence type="predicted"/>
<dbReference type="InParanoid" id="A0A286UU25"/>
<accession>A0A286UU25</accession>